<dbReference type="GO" id="GO:0005694">
    <property type="term" value="C:chromosome"/>
    <property type="evidence" value="ECO:0007669"/>
    <property type="project" value="UniProtKB-SubCell"/>
</dbReference>
<dbReference type="Pfam" id="PF00397">
    <property type="entry name" value="WW"/>
    <property type="match status" value="1"/>
</dbReference>
<evidence type="ECO:0000259" key="18">
    <source>
        <dbReference type="PROSITE" id="PS50868"/>
    </source>
</evidence>
<dbReference type="Gene3D" id="2.170.270.10">
    <property type="entry name" value="SET domain"/>
    <property type="match status" value="1"/>
</dbReference>
<feature type="region of interest" description="Disordered" evidence="15">
    <location>
        <begin position="1"/>
        <end position="306"/>
    </location>
</feature>
<evidence type="ECO:0000256" key="12">
    <source>
        <dbReference type="ARBA" id="ARBA00023242"/>
    </source>
</evidence>
<feature type="region of interest" description="Disordered" evidence="15">
    <location>
        <begin position="925"/>
        <end position="979"/>
    </location>
</feature>
<dbReference type="AlphaFoldDB" id="A0A9P6VU46"/>
<feature type="compositionally biased region" description="Polar residues" evidence="15">
    <location>
        <begin position="969"/>
        <end position="979"/>
    </location>
</feature>
<feature type="compositionally biased region" description="Basic and acidic residues" evidence="15">
    <location>
        <begin position="822"/>
        <end position="847"/>
    </location>
</feature>
<name>A0A9P6VU46_RHOMI</name>
<evidence type="ECO:0000313" key="20">
    <source>
        <dbReference type="Proteomes" id="UP000777482"/>
    </source>
</evidence>
<dbReference type="CDD" id="cd19172">
    <property type="entry name" value="SET_SETD2"/>
    <property type="match status" value="1"/>
</dbReference>
<dbReference type="GO" id="GO:0005634">
    <property type="term" value="C:nucleus"/>
    <property type="evidence" value="ECO:0007669"/>
    <property type="project" value="UniProtKB-SubCell"/>
</dbReference>
<dbReference type="GO" id="GO:0032259">
    <property type="term" value="P:methylation"/>
    <property type="evidence" value="ECO:0007669"/>
    <property type="project" value="UniProtKB-KW"/>
</dbReference>
<dbReference type="InterPro" id="IPR044437">
    <property type="entry name" value="SETD2/Set2_SET"/>
</dbReference>
<evidence type="ECO:0000259" key="16">
    <source>
        <dbReference type="PROSITE" id="PS50020"/>
    </source>
</evidence>
<dbReference type="Gene3D" id="1.10.1740.100">
    <property type="entry name" value="Set2, Rpb1 interacting domain"/>
    <property type="match status" value="1"/>
</dbReference>
<feature type="compositionally biased region" description="Polar residues" evidence="15">
    <location>
        <begin position="49"/>
        <end position="60"/>
    </location>
</feature>
<dbReference type="InterPro" id="IPR003616">
    <property type="entry name" value="Post-SET_dom"/>
</dbReference>
<feature type="domain" description="Post-SET" evidence="18">
    <location>
        <begin position="502"/>
        <end position="518"/>
    </location>
</feature>
<evidence type="ECO:0000256" key="10">
    <source>
        <dbReference type="ARBA" id="ARBA00023015"/>
    </source>
</evidence>
<evidence type="ECO:0000256" key="14">
    <source>
        <dbReference type="ARBA" id="ARBA00047545"/>
    </source>
</evidence>
<keyword evidence="10" id="KW-0805">Transcription regulation</keyword>
<feature type="compositionally biased region" description="Low complexity" evidence="15">
    <location>
        <begin position="148"/>
        <end position="160"/>
    </location>
</feature>
<dbReference type="Gene3D" id="2.20.70.10">
    <property type="match status" value="1"/>
</dbReference>
<feature type="compositionally biased region" description="Low complexity" evidence="15">
    <location>
        <begin position="78"/>
        <end position="92"/>
    </location>
</feature>
<accession>A0A9P6VU46</accession>
<dbReference type="SMART" id="SM00317">
    <property type="entry name" value="SET"/>
    <property type="match status" value="1"/>
</dbReference>
<keyword evidence="11" id="KW-0804">Transcription</keyword>
<dbReference type="InterPro" id="IPR025788">
    <property type="entry name" value="Set2_fungi"/>
</dbReference>
<evidence type="ECO:0000256" key="8">
    <source>
        <dbReference type="ARBA" id="ARBA00022679"/>
    </source>
</evidence>
<feature type="compositionally biased region" description="Low complexity" evidence="15">
    <location>
        <begin position="934"/>
        <end position="959"/>
    </location>
</feature>
<dbReference type="EMBL" id="PUHQ01000133">
    <property type="protein sequence ID" value="KAG0654975.1"/>
    <property type="molecule type" value="Genomic_DNA"/>
</dbReference>
<dbReference type="GO" id="GO:0140955">
    <property type="term" value="F:histone H3K36 trimethyltransferase activity"/>
    <property type="evidence" value="ECO:0007669"/>
    <property type="project" value="UniProtKB-EC"/>
</dbReference>
<keyword evidence="12" id="KW-0539">Nucleus</keyword>
<dbReference type="Pfam" id="PF00856">
    <property type="entry name" value="SET"/>
    <property type="match status" value="1"/>
</dbReference>
<evidence type="ECO:0000256" key="1">
    <source>
        <dbReference type="ARBA" id="ARBA00004123"/>
    </source>
</evidence>
<comment type="subcellular location">
    <subcellularLocation>
        <location evidence="2">Chromosome</location>
    </subcellularLocation>
    <subcellularLocation>
        <location evidence="1">Nucleus</location>
    </subcellularLocation>
</comment>
<dbReference type="EC" id="2.1.1.359" evidence="3"/>
<evidence type="ECO:0000256" key="6">
    <source>
        <dbReference type="ARBA" id="ARBA00022491"/>
    </source>
</evidence>
<dbReference type="InterPro" id="IPR001202">
    <property type="entry name" value="WW_dom"/>
</dbReference>
<dbReference type="SUPFAM" id="SSF51045">
    <property type="entry name" value="WW domain"/>
    <property type="match status" value="1"/>
</dbReference>
<evidence type="ECO:0000256" key="15">
    <source>
        <dbReference type="SAM" id="MobiDB-lite"/>
    </source>
</evidence>
<dbReference type="GO" id="GO:0006355">
    <property type="term" value="P:regulation of DNA-templated transcription"/>
    <property type="evidence" value="ECO:0007669"/>
    <property type="project" value="InterPro"/>
</dbReference>
<organism evidence="19 20">
    <name type="scientific">Rhodotorula mucilaginosa</name>
    <name type="common">Yeast</name>
    <name type="synonym">Rhodotorula rubra</name>
    <dbReference type="NCBI Taxonomy" id="5537"/>
    <lineage>
        <taxon>Eukaryota</taxon>
        <taxon>Fungi</taxon>
        <taxon>Dikarya</taxon>
        <taxon>Basidiomycota</taxon>
        <taxon>Pucciniomycotina</taxon>
        <taxon>Microbotryomycetes</taxon>
        <taxon>Sporidiobolales</taxon>
        <taxon>Sporidiobolaceae</taxon>
        <taxon>Rhodotorula</taxon>
    </lineage>
</organism>
<protein>
    <recommendedName>
        <fullName evidence="4">Histone-lysine N-methyltransferase, H3 lysine-36 specific</fullName>
        <ecNumber evidence="3">2.1.1.359</ecNumber>
    </recommendedName>
    <alternativeName>
        <fullName evidence="13">SET domain-containing protein 2</fullName>
    </alternativeName>
</protein>
<dbReference type="InterPro" id="IPR036020">
    <property type="entry name" value="WW_dom_sf"/>
</dbReference>
<evidence type="ECO:0000256" key="7">
    <source>
        <dbReference type="ARBA" id="ARBA00022603"/>
    </source>
</evidence>
<evidence type="ECO:0000256" key="5">
    <source>
        <dbReference type="ARBA" id="ARBA00022454"/>
    </source>
</evidence>
<comment type="catalytic activity">
    <reaction evidence="14">
        <text>L-lysyl(36)-[histone H3] + 3 S-adenosyl-L-methionine = N(6),N(6),N(6)-trimethyl-L-lysyl(36)-[histone H3] + 3 S-adenosyl-L-homocysteine + 3 H(+)</text>
        <dbReference type="Rhea" id="RHEA:60324"/>
        <dbReference type="Rhea" id="RHEA-COMP:9785"/>
        <dbReference type="Rhea" id="RHEA-COMP:15536"/>
        <dbReference type="ChEBI" id="CHEBI:15378"/>
        <dbReference type="ChEBI" id="CHEBI:29969"/>
        <dbReference type="ChEBI" id="CHEBI:57856"/>
        <dbReference type="ChEBI" id="CHEBI:59789"/>
        <dbReference type="ChEBI" id="CHEBI:61961"/>
        <dbReference type="EC" id="2.1.1.359"/>
    </reaction>
</comment>
<feature type="compositionally biased region" description="Polar residues" evidence="15">
    <location>
        <begin position="219"/>
        <end position="234"/>
    </location>
</feature>
<dbReference type="InterPro" id="IPR046341">
    <property type="entry name" value="SET_dom_sf"/>
</dbReference>
<feature type="region of interest" description="Disordered" evidence="15">
    <location>
        <begin position="822"/>
        <end position="850"/>
    </location>
</feature>
<keyword evidence="5" id="KW-0158">Chromosome</keyword>
<evidence type="ECO:0000256" key="13">
    <source>
        <dbReference type="ARBA" id="ARBA00030091"/>
    </source>
</evidence>
<evidence type="ECO:0000256" key="2">
    <source>
        <dbReference type="ARBA" id="ARBA00004286"/>
    </source>
</evidence>
<dbReference type="Proteomes" id="UP000777482">
    <property type="component" value="Unassembled WGS sequence"/>
</dbReference>
<dbReference type="SUPFAM" id="SSF82199">
    <property type="entry name" value="SET domain"/>
    <property type="match status" value="1"/>
</dbReference>
<reference evidence="19 20" key="1">
    <citation type="submission" date="2020-11" db="EMBL/GenBank/DDBJ databases">
        <title>Kefir isolates.</title>
        <authorList>
            <person name="Marcisauskas S."/>
            <person name="Kim Y."/>
            <person name="Blasche S."/>
        </authorList>
    </citation>
    <scope>NUCLEOTIDE SEQUENCE [LARGE SCALE GENOMIC DNA]</scope>
    <source>
        <strain evidence="19 20">KR</strain>
    </source>
</reference>
<feature type="domain" description="WW" evidence="16">
    <location>
        <begin position="745"/>
        <end position="779"/>
    </location>
</feature>
<evidence type="ECO:0000256" key="11">
    <source>
        <dbReference type="ARBA" id="ARBA00023163"/>
    </source>
</evidence>
<dbReference type="InterPro" id="IPR001214">
    <property type="entry name" value="SET_dom"/>
</dbReference>
<dbReference type="Pfam" id="PF08236">
    <property type="entry name" value="SRI"/>
    <property type="match status" value="1"/>
</dbReference>
<feature type="compositionally biased region" description="Basic and acidic residues" evidence="15">
    <location>
        <begin position="129"/>
        <end position="143"/>
    </location>
</feature>
<dbReference type="PROSITE" id="PS50280">
    <property type="entry name" value="SET"/>
    <property type="match status" value="1"/>
</dbReference>
<sequence length="979" mass="107692">MTGGHLRDLASYPTPQSPAQVDAEPSATSRHPAISRLAEGQLMPGQPTAPHSHSYTSTEAAQPLENPAVASSKALERTLITEPTPALPTPTADSAMSIDPLNAPATSSSVKADPDSDASSSSATALPPHHGDLIEAKQPKPEPVEDLATFTAASASTAPSMEDDGASDRATKVEPIAPAADNADDRMQTDGHTDLPPPFPFASTSKAVLEIDQDHQERSASSPPRSVKSRSTSAGIVDHKNGNGNGNGNGSVKSGSSTPMVGGTSGEEEEGDVKPSTGGGGARATGKGKKKKVEEQSEPQFIGDLPLAEDEAARTYEELQFSQYFSKSLGDTPYYDEDASRCECTYNPDWPLTEQACGEHSNCMNRLMQIEFQKRQYAPIEIVKTEKKGFGVRAGADIRAETFVYEYVGEVIGPAPFARKMKEYANEGIKHFYFMALDKEVFIDATKKGGKGRFLNHSCNPNCYVAKWTVGRKMRMGIFTKRNIKKDEELTFNYNVDRYGHVAQECYCGEPNCVGYIGGKTQTDLGGMDDLYIDALGIAEEVEALGLKGSKKKKGRKLDEDFTPTLHPVRLEEVPKVSSAIRQALQTRRILEKLLTRVQMTTDEEVQRNLLRLHGLNLMNNILREYEKDIHVITLDLEILGRWKLQTRNKIESSKIEENVQKCLNLEDDKVKTLANELLQSWADLQLGYRIPKALLDANDPAERKRVSDFDIEQMAKRARLDDQVQQPEESRPELQFQVNVAETIRVPDGWDAHWDRTREAAYFVNRFTGAVQWDPPTRPARKPDPVAPRAAAPIDANEIIAQAERAAREAAEAEAKRVADEKAALEAERQEKAERKRQEKEESARAKKDKKVMSLFSGVVVATMSKYRKEFEPEAFKKRAREVSEILVEKEKKRPSYATDSYDALAPEKEAKVKSFVKEWTKKLLERRKSGRPPSSAQKKSSSSAPTAASSSAESPAPNGGADDTALNGATSDTPTRS</sequence>
<dbReference type="PANTHER" id="PTHR22884">
    <property type="entry name" value="SET DOMAIN PROTEINS"/>
    <property type="match status" value="1"/>
</dbReference>
<dbReference type="OrthoDB" id="422362at2759"/>
<evidence type="ECO:0000313" key="19">
    <source>
        <dbReference type="EMBL" id="KAG0654975.1"/>
    </source>
</evidence>
<feature type="compositionally biased region" description="Low complexity" evidence="15">
    <location>
        <begin position="107"/>
        <end position="123"/>
    </location>
</feature>
<feature type="compositionally biased region" description="Basic and acidic residues" evidence="15">
    <location>
        <begin position="183"/>
        <end position="193"/>
    </location>
</feature>
<evidence type="ECO:0000256" key="3">
    <source>
        <dbReference type="ARBA" id="ARBA00012178"/>
    </source>
</evidence>
<dbReference type="InterPro" id="IPR013257">
    <property type="entry name" value="SRI"/>
</dbReference>
<dbReference type="PROSITE" id="PS50868">
    <property type="entry name" value="POST_SET"/>
    <property type="match status" value="1"/>
</dbReference>
<keyword evidence="7 19" id="KW-0489">Methyltransferase</keyword>
<keyword evidence="20" id="KW-1185">Reference proteome</keyword>
<keyword evidence="6" id="KW-0678">Repressor</keyword>
<dbReference type="SMART" id="SM00508">
    <property type="entry name" value="PostSET"/>
    <property type="match status" value="1"/>
</dbReference>
<proteinExistence type="predicted"/>
<evidence type="ECO:0000259" key="17">
    <source>
        <dbReference type="PROSITE" id="PS50280"/>
    </source>
</evidence>
<gene>
    <name evidence="19" type="primary">SET2</name>
    <name evidence="19" type="ORF">C6P46_001314</name>
</gene>
<evidence type="ECO:0000256" key="9">
    <source>
        <dbReference type="ARBA" id="ARBA00022691"/>
    </source>
</evidence>
<comment type="caution">
    <text evidence="19">The sequence shown here is derived from an EMBL/GenBank/DDBJ whole genome shotgun (WGS) entry which is preliminary data.</text>
</comment>
<dbReference type="CDD" id="cd00201">
    <property type="entry name" value="WW"/>
    <property type="match status" value="1"/>
</dbReference>
<dbReference type="InterPro" id="IPR050777">
    <property type="entry name" value="SET2_Histone-Lys_MeTrsfase"/>
</dbReference>
<dbReference type="PROSITE" id="PS50020">
    <property type="entry name" value="WW_DOMAIN_2"/>
    <property type="match status" value="1"/>
</dbReference>
<feature type="domain" description="SET" evidence="17">
    <location>
        <begin position="378"/>
        <end position="495"/>
    </location>
</feature>
<evidence type="ECO:0000256" key="4">
    <source>
        <dbReference type="ARBA" id="ARBA00018028"/>
    </source>
</evidence>
<dbReference type="PROSITE" id="PS51568">
    <property type="entry name" value="SAM_MT43_SET2_1"/>
    <property type="match status" value="1"/>
</dbReference>
<keyword evidence="9" id="KW-0949">S-adenosyl-L-methionine</keyword>
<dbReference type="SMART" id="SM00456">
    <property type="entry name" value="WW"/>
    <property type="match status" value="1"/>
</dbReference>
<keyword evidence="8" id="KW-0808">Transferase</keyword>
<dbReference type="InterPro" id="IPR038190">
    <property type="entry name" value="SRI_sf"/>
</dbReference>